<accession>A0A2P2JT21</accession>
<reference evidence="1" key="1">
    <citation type="submission" date="2018-02" db="EMBL/GenBank/DDBJ databases">
        <title>Rhizophora mucronata_Transcriptome.</title>
        <authorList>
            <person name="Meera S.P."/>
            <person name="Sreeshan A."/>
            <person name="Augustine A."/>
        </authorList>
    </citation>
    <scope>NUCLEOTIDE SEQUENCE</scope>
    <source>
        <tissue evidence="1">Leaf</tissue>
    </source>
</reference>
<proteinExistence type="predicted"/>
<protein>
    <submittedName>
        <fullName evidence="1">Uncharacterized protein</fullName>
    </submittedName>
</protein>
<sequence length="42" mass="4965">MNHPLIFRGCYKINKSSREWPSHKVNPDFFGSQRILLSIALY</sequence>
<dbReference type="AlphaFoldDB" id="A0A2P2JT21"/>
<name>A0A2P2JT21_RHIMU</name>
<evidence type="ECO:0000313" key="1">
    <source>
        <dbReference type="EMBL" id="MBW96607.1"/>
    </source>
</evidence>
<organism evidence="1">
    <name type="scientific">Rhizophora mucronata</name>
    <name type="common">Asiatic mangrove</name>
    <dbReference type="NCBI Taxonomy" id="61149"/>
    <lineage>
        <taxon>Eukaryota</taxon>
        <taxon>Viridiplantae</taxon>
        <taxon>Streptophyta</taxon>
        <taxon>Embryophyta</taxon>
        <taxon>Tracheophyta</taxon>
        <taxon>Spermatophyta</taxon>
        <taxon>Magnoliopsida</taxon>
        <taxon>eudicotyledons</taxon>
        <taxon>Gunneridae</taxon>
        <taxon>Pentapetalae</taxon>
        <taxon>rosids</taxon>
        <taxon>fabids</taxon>
        <taxon>Malpighiales</taxon>
        <taxon>Rhizophoraceae</taxon>
        <taxon>Rhizophora</taxon>
    </lineage>
</organism>
<dbReference type="EMBL" id="GGEC01016124">
    <property type="protein sequence ID" value="MBW96607.1"/>
    <property type="molecule type" value="Transcribed_RNA"/>
</dbReference>